<feature type="transmembrane region" description="Helical" evidence="1">
    <location>
        <begin position="56"/>
        <end position="73"/>
    </location>
</feature>
<feature type="transmembrane region" description="Helical" evidence="1">
    <location>
        <begin position="138"/>
        <end position="166"/>
    </location>
</feature>
<protein>
    <submittedName>
        <fullName evidence="2">Uncharacterized protein</fullName>
    </submittedName>
</protein>
<proteinExistence type="predicted"/>
<keyword evidence="1" id="KW-1133">Transmembrane helix</keyword>
<reference evidence="2 3" key="1">
    <citation type="journal article" date="2019" name="Int. J. Syst. Evol. Microbiol.">
        <title>The Global Catalogue of Microorganisms (GCM) 10K type strain sequencing project: providing services to taxonomists for standard genome sequencing and annotation.</title>
        <authorList>
            <consortium name="The Broad Institute Genomics Platform"/>
            <consortium name="The Broad Institute Genome Sequencing Center for Infectious Disease"/>
            <person name="Wu L."/>
            <person name="Ma J."/>
        </authorList>
    </citation>
    <scope>NUCLEOTIDE SEQUENCE [LARGE SCALE GENOMIC DNA]</scope>
    <source>
        <strain evidence="2 3">JCM 15575</strain>
    </source>
</reference>
<sequence length="224" mass="24889">MPEGEGSEAFHIGCNDIGRNLYSAEYSKCRVVVVVRYFHGMSDTSPEITSDRRRDIPLAVISVGMAVVVWWPAFQLGAWGTLFFDTLLTLWAASTAAFVFVLVERRPTGSRLWRAFVLLLPSVWLILSFIAIDTTDIFAFLATVFGLLVVLVASPFTVWVLARIMWPDFGENSTRRQRWLIVGVVLGVAVVAFFLGLNQDQFLTCQEFTISGNSEPAGCVDAPE</sequence>
<dbReference type="Proteomes" id="UP001500596">
    <property type="component" value="Unassembled WGS sequence"/>
</dbReference>
<feature type="transmembrane region" description="Helical" evidence="1">
    <location>
        <begin position="178"/>
        <end position="197"/>
    </location>
</feature>
<gene>
    <name evidence="2" type="ORF">GCM10009807_19780</name>
</gene>
<keyword evidence="1" id="KW-0812">Transmembrane</keyword>
<dbReference type="EMBL" id="BAAAPK010000001">
    <property type="protein sequence ID" value="GAA1675788.1"/>
    <property type="molecule type" value="Genomic_DNA"/>
</dbReference>
<evidence type="ECO:0000313" key="3">
    <source>
        <dbReference type="Proteomes" id="UP001500596"/>
    </source>
</evidence>
<organism evidence="2 3">
    <name type="scientific">Microbacterium lacus</name>
    <dbReference type="NCBI Taxonomy" id="415217"/>
    <lineage>
        <taxon>Bacteria</taxon>
        <taxon>Bacillati</taxon>
        <taxon>Actinomycetota</taxon>
        <taxon>Actinomycetes</taxon>
        <taxon>Micrococcales</taxon>
        <taxon>Microbacteriaceae</taxon>
        <taxon>Microbacterium</taxon>
    </lineage>
</organism>
<comment type="caution">
    <text evidence="2">The sequence shown here is derived from an EMBL/GenBank/DDBJ whole genome shotgun (WGS) entry which is preliminary data.</text>
</comment>
<feature type="transmembrane region" description="Helical" evidence="1">
    <location>
        <begin position="115"/>
        <end position="132"/>
    </location>
</feature>
<evidence type="ECO:0000313" key="2">
    <source>
        <dbReference type="EMBL" id="GAA1675788.1"/>
    </source>
</evidence>
<keyword evidence="1" id="KW-0472">Membrane</keyword>
<accession>A0ABN2GRT4</accession>
<feature type="transmembrane region" description="Helical" evidence="1">
    <location>
        <begin position="79"/>
        <end position="103"/>
    </location>
</feature>
<name>A0ABN2GRT4_9MICO</name>
<keyword evidence="3" id="KW-1185">Reference proteome</keyword>
<evidence type="ECO:0000256" key="1">
    <source>
        <dbReference type="SAM" id="Phobius"/>
    </source>
</evidence>